<dbReference type="PANTHER" id="PTHR33840">
    <property type="match status" value="1"/>
</dbReference>
<feature type="compositionally biased region" description="Polar residues" evidence="1">
    <location>
        <begin position="1"/>
        <end position="15"/>
    </location>
</feature>
<protein>
    <recommendedName>
        <fullName evidence="2">T6SS Phospholipase effector Tle1-like catalytic domain-containing protein</fullName>
    </recommendedName>
</protein>
<evidence type="ECO:0000313" key="3">
    <source>
        <dbReference type="EMBL" id="KAI0288164.1"/>
    </source>
</evidence>
<dbReference type="EMBL" id="WTXG01000528">
    <property type="protein sequence ID" value="KAI0288164.1"/>
    <property type="molecule type" value="Genomic_DNA"/>
</dbReference>
<organism evidence="3 4">
    <name type="scientific">Multifurca ochricompacta</name>
    <dbReference type="NCBI Taxonomy" id="376703"/>
    <lineage>
        <taxon>Eukaryota</taxon>
        <taxon>Fungi</taxon>
        <taxon>Dikarya</taxon>
        <taxon>Basidiomycota</taxon>
        <taxon>Agaricomycotina</taxon>
        <taxon>Agaricomycetes</taxon>
        <taxon>Russulales</taxon>
        <taxon>Russulaceae</taxon>
        <taxon>Multifurca</taxon>
    </lineage>
</organism>
<feature type="domain" description="T6SS Phospholipase effector Tle1-like catalytic" evidence="2">
    <location>
        <begin position="62"/>
        <end position="320"/>
    </location>
</feature>
<dbReference type="SUPFAM" id="SSF53474">
    <property type="entry name" value="alpha/beta-Hydrolases"/>
    <property type="match status" value="1"/>
</dbReference>
<keyword evidence="4" id="KW-1185">Reference proteome</keyword>
<dbReference type="InterPro" id="IPR018712">
    <property type="entry name" value="Tle1-like_cat"/>
</dbReference>
<dbReference type="Pfam" id="PF09994">
    <property type="entry name" value="T6SS_Tle1-like_cat"/>
    <property type="match status" value="1"/>
</dbReference>
<feature type="compositionally biased region" description="Basic residues" evidence="1">
    <location>
        <begin position="258"/>
        <end position="270"/>
    </location>
</feature>
<proteinExistence type="predicted"/>
<name>A0AAD4LV67_9AGAM</name>
<sequence>MAKPQSEPSNASKTTHLPLVPIPTLSKSRSPALCSSDGSRTPPSANPAAYDPSLIPSSHEARTLVLCFDGTGDQLDGHNSNVLQFFSMLKKDDKNQQLVYYQVVTPFTAKIQKTIDMAFGNHLDAHVMEGYKFLMENYHAEDKICLFGFSRGAYTARALAGMIHKVGLLPAGNHRQIPFAYKISLVMTTSLDQSTRFKKCLSIDVEIDFIGVWDTVCSVGLIPRALPFTANNDAVRYFRHAISLDEHRTKLGEMPRSNQRHPYYHSGHKRHDNDHKETEEDGSWGTDVLEVWFAGRRRWFGTECTRNSLARIPLRWMIRQCFLAKTGIQFHRDALRPTDDTLIDQVQASPSAAEEDEELADALSSTHDQLKINKSWWILEVLPIRHKVQNRRDASWKGHWKVNMGRPRKIPEPLREKDEKIFVHRSVDIR</sequence>
<feature type="region of interest" description="Disordered" evidence="1">
    <location>
        <begin position="255"/>
        <end position="281"/>
    </location>
</feature>
<evidence type="ECO:0000259" key="2">
    <source>
        <dbReference type="Pfam" id="PF09994"/>
    </source>
</evidence>
<dbReference type="InterPro" id="IPR029058">
    <property type="entry name" value="AB_hydrolase_fold"/>
</dbReference>
<dbReference type="AlphaFoldDB" id="A0AAD4LV67"/>
<feature type="region of interest" description="Disordered" evidence="1">
    <location>
        <begin position="1"/>
        <end position="53"/>
    </location>
</feature>
<evidence type="ECO:0000256" key="1">
    <source>
        <dbReference type="SAM" id="MobiDB-lite"/>
    </source>
</evidence>
<gene>
    <name evidence="3" type="ORF">B0F90DRAFT_1812849</name>
</gene>
<accession>A0AAD4LV67</accession>
<comment type="caution">
    <text evidence="3">The sequence shown here is derived from an EMBL/GenBank/DDBJ whole genome shotgun (WGS) entry which is preliminary data.</text>
</comment>
<dbReference type="Proteomes" id="UP001203297">
    <property type="component" value="Unassembled WGS sequence"/>
</dbReference>
<reference evidence="3" key="1">
    <citation type="journal article" date="2022" name="New Phytol.">
        <title>Evolutionary transition to the ectomycorrhizal habit in the genomes of a hyperdiverse lineage of mushroom-forming fungi.</title>
        <authorList>
            <person name="Looney B."/>
            <person name="Miyauchi S."/>
            <person name="Morin E."/>
            <person name="Drula E."/>
            <person name="Courty P.E."/>
            <person name="Kohler A."/>
            <person name="Kuo A."/>
            <person name="LaButti K."/>
            <person name="Pangilinan J."/>
            <person name="Lipzen A."/>
            <person name="Riley R."/>
            <person name="Andreopoulos W."/>
            <person name="He G."/>
            <person name="Johnson J."/>
            <person name="Nolan M."/>
            <person name="Tritt A."/>
            <person name="Barry K.W."/>
            <person name="Grigoriev I.V."/>
            <person name="Nagy L.G."/>
            <person name="Hibbett D."/>
            <person name="Henrissat B."/>
            <person name="Matheny P.B."/>
            <person name="Labbe J."/>
            <person name="Martin F.M."/>
        </authorList>
    </citation>
    <scope>NUCLEOTIDE SEQUENCE</scope>
    <source>
        <strain evidence="3">BPL690</strain>
    </source>
</reference>
<dbReference type="PANTHER" id="PTHR33840:SF2">
    <property type="entry name" value="TLE1 PHOSPHOLIPASE DOMAIN-CONTAINING PROTEIN"/>
    <property type="match status" value="1"/>
</dbReference>
<evidence type="ECO:0000313" key="4">
    <source>
        <dbReference type="Proteomes" id="UP001203297"/>
    </source>
</evidence>